<keyword evidence="1" id="KW-0175">Coiled coil</keyword>
<dbReference type="Pfam" id="PF01465">
    <property type="entry name" value="GRIP"/>
    <property type="match status" value="1"/>
</dbReference>
<dbReference type="SMART" id="SM00755">
    <property type="entry name" value="Grip"/>
    <property type="match status" value="1"/>
</dbReference>
<evidence type="ECO:0000259" key="3">
    <source>
        <dbReference type="PROSITE" id="PS50913"/>
    </source>
</evidence>
<feature type="coiled-coil region" evidence="1">
    <location>
        <begin position="7"/>
        <end position="62"/>
    </location>
</feature>
<organism evidence="4 5">
    <name type="scientific">Triparma verrucosa</name>
    <dbReference type="NCBI Taxonomy" id="1606542"/>
    <lineage>
        <taxon>Eukaryota</taxon>
        <taxon>Sar</taxon>
        <taxon>Stramenopiles</taxon>
        <taxon>Ochrophyta</taxon>
        <taxon>Bolidophyceae</taxon>
        <taxon>Parmales</taxon>
        <taxon>Triparmaceae</taxon>
        <taxon>Triparma</taxon>
    </lineage>
</organism>
<name>A0A9W7BJX1_9STRA</name>
<comment type="caution">
    <text evidence="4">The sequence shown here is derived from an EMBL/GenBank/DDBJ whole genome shotgun (WGS) entry which is preliminary data.</text>
</comment>
<dbReference type="Gene3D" id="1.10.220.60">
    <property type="entry name" value="GRIP domain"/>
    <property type="match status" value="1"/>
</dbReference>
<feature type="compositionally biased region" description="Basic and acidic residues" evidence="2">
    <location>
        <begin position="307"/>
        <end position="320"/>
    </location>
</feature>
<reference evidence="5" key="1">
    <citation type="journal article" date="2023" name="Commun. Biol.">
        <title>Genome analysis of Parmales, the sister group of diatoms, reveals the evolutionary specialization of diatoms from phago-mixotrophs to photoautotrophs.</title>
        <authorList>
            <person name="Ban H."/>
            <person name="Sato S."/>
            <person name="Yoshikawa S."/>
            <person name="Yamada K."/>
            <person name="Nakamura Y."/>
            <person name="Ichinomiya M."/>
            <person name="Sato N."/>
            <person name="Blanc-Mathieu R."/>
            <person name="Endo H."/>
            <person name="Kuwata A."/>
            <person name="Ogata H."/>
        </authorList>
    </citation>
    <scope>NUCLEOTIDE SEQUENCE [LARGE SCALE GENOMIC DNA]</scope>
    <source>
        <strain evidence="5">NIES 3699</strain>
    </source>
</reference>
<keyword evidence="5" id="KW-1185">Reference proteome</keyword>
<accession>A0A9W7BJX1</accession>
<protein>
    <recommendedName>
        <fullName evidence="3">GRIP domain-containing protein</fullName>
    </recommendedName>
</protein>
<feature type="coiled-coil region" evidence="1">
    <location>
        <begin position="101"/>
        <end position="128"/>
    </location>
</feature>
<evidence type="ECO:0000256" key="1">
    <source>
        <dbReference type="SAM" id="Coils"/>
    </source>
</evidence>
<feature type="domain" description="GRIP" evidence="3">
    <location>
        <begin position="412"/>
        <end position="462"/>
    </location>
</feature>
<proteinExistence type="predicted"/>
<dbReference type="InterPro" id="IPR000237">
    <property type="entry name" value="GRIP_dom"/>
</dbReference>
<feature type="coiled-coil region" evidence="1">
    <location>
        <begin position="374"/>
        <end position="408"/>
    </location>
</feature>
<dbReference type="Proteomes" id="UP001165160">
    <property type="component" value="Unassembled WGS sequence"/>
</dbReference>
<evidence type="ECO:0000313" key="5">
    <source>
        <dbReference type="Proteomes" id="UP001165160"/>
    </source>
</evidence>
<evidence type="ECO:0000313" key="4">
    <source>
        <dbReference type="EMBL" id="GMH89851.1"/>
    </source>
</evidence>
<feature type="compositionally biased region" description="Basic and acidic residues" evidence="2">
    <location>
        <begin position="275"/>
        <end position="295"/>
    </location>
</feature>
<gene>
    <name evidence="4" type="ORF">TrVE_jg7977</name>
</gene>
<sequence length="511" mass="56867">MFTPPAHEMLVTDNKLLKRQMESASEQLLLISKENEKVKKNYEALKKTSEETEESLTSLKTAHTQLKTKAKQIASELKEKRNLTASLETKLSLSTDNNAQVNLKMAEMEKLNGRLKEINSQLETKDAVTQEKLTELEKTLVKLQSTNETSSQSLSDQFAKYKKRAQQALVSANSKVSAAEEKRELLQQELDTYKEEMAEMTARAEENDRASAAVEVAVEEKKMAEEARVQLQKELVAITRGRDELKSELKSELKKSLVARQSFEAEVEKLTKQVEEMKGEMRQAEREKKVTKESEDNSDQVSSLTEEVARLERELREAREVQVQGGESASTNSNVSAEEKSASQNATKPLLFALSKQNELTIAREEISRLASSIADMASDKAEALERAEELEKKLKESVAKSERATKMGGDTQTASVNAEYLKNILLQYLVAQTREEKKLLLEVLSAVLSFTEEDKKKGMESLDGSVGLRGVGEIVLDGVEGVKEEGLVGGVLSFVGLTPSRARRSNNSGN</sequence>
<feature type="compositionally biased region" description="Polar residues" evidence="2">
    <location>
        <begin position="325"/>
        <end position="344"/>
    </location>
</feature>
<dbReference type="AlphaFoldDB" id="A0A9W7BJX1"/>
<evidence type="ECO:0000256" key="2">
    <source>
        <dbReference type="SAM" id="MobiDB-lite"/>
    </source>
</evidence>
<feature type="region of interest" description="Disordered" evidence="2">
    <location>
        <begin position="275"/>
        <end position="344"/>
    </location>
</feature>
<dbReference type="PROSITE" id="PS50913">
    <property type="entry name" value="GRIP"/>
    <property type="match status" value="1"/>
</dbReference>
<dbReference type="EMBL" id="BRXX01000099">
    <property type="protein sequence ID" value="GMH89851.1"/>
    <property type="molecule type" value="Genomic_DNA"/>
</dbReference>